<name>A0AAV4NZ20_9ARAC</name>
<accession>A0AAV4NZ20</accession>
<comment type="caution">
    <text evidence="1">The sequence shown here is derived from an EMBL/GenBank/DDBJ whole genome shotgun (WGS) entry which is preliminary data.</text>
</comment>
<dbReference type="AlphaFoldDB" id="A0AAV4NZ20"/>
<evidence type="ECO:0000313" key="1">
    <source>
        <dbReference type="EMBL" id="GIX88796.1"/>
    </source>
</evidence>
<keyword evidence="2" id="KW-1185">Reference proteome</keyword>
<proteinExistence type="predicted"/>
<gene>
    <name evidence="1" type="ORF">CDAR_165331</name>
</gene>
<evidence type="ECO:0000313" key="2">
    <source>
        <dbReference type="Proteomes" id="UP001054837"/>
    </source>
</evidence>
<sequence length="110" mass="12409">MLRMNHPLSSRADGFQKKRRCATIDRAKDPRIAPLPHPLGRQVLSRPMKMDGKTKATPFSNLMVSGGACYHVRPMISKLEKSGFEEKALVAYVFRSLAIKMLIFIGLPRK</sequence>
<organism evidence="1 2">
    <name type="scientific">Caerostris darwini</name>
    <dbReference type="NCBI Taxonomy" id="1538125"/>
    <lineage>
        <taxon>Eukaryota</taxon>
        <taxon>Metazoa</taxon>
        <taxon>Ecdysozoa</taxon>
        <taxon>Arthropoda</taxon>
        <taxon>Chelicerata</taxon>
        <taxon>Arachnida</taxon>
        <taxon>Araneae</taxon>
        <taxon>Araneomorphae</taxon>
        <taxon>Entelegynae</taxon>
        <taxon>Araneoidea</taxon>
        <taxon>Araneidae</taxon>
        <taxon>Caerostris</taxon>
    </lineage>
</organism>
<protein>
    <submittedName>
        <fullName evidence="1">Uncharacterized protein</fullName>
    </submittedName>
</protein>
<reference evidence="1 2" key="1">
    <citation type="submission" date="2021-06" db="EMBL/GenBank/DDBJ databases">
        <title>Caerostris darwini draft genome.</title>
        <authorList>
            <person name="Kono N."/>
            <person name="Arakawa K."/>
        </authorList>
    </citation>
    <scope>NUCLEOTIDE SEQUENCE [LARGE SCALE GENOMIC DNA]</scope>
</reference>
<dbReference type="EMBL" id="BPLQ01002108">
    <property type="protein sequence ID" value="GIX88796.1"/>
    <property type="molecule type" value="Genomic_DNA"/>
</dbReference>
<dbReference type="Proteomes" id="UP001054837">
    <property type="component" value="Unassembled WGS sequence"/>
</dbReference>